<dbReference type="Proteomes" id="UP000298030">
    <property type="component" value="Unassembled WGS sequence"/>
</dbReference>
<dbReference type="Gene3D" id="3.90.1150.10">
    <property type="entry name" value="Aspartate Aminotransferase, domain 1"/>
    <property type="match status" value="1"/>
</dbReference>
<comment type="caution">
    <text evidence="4">The sequence shown here is derived from an EMBL/GenBank/DDBJ whole genome shotgun (WGS) entry which is preliminary data.</text>
</comment>
<organism evidence="4 5">
    <name type="scientific">Coprinellus micaceus</name>
    <name type="common">Glistening ink-cap mushroom</name>
    <name type="synonym">Coprinus micaceus</name>
    <dbReference type="NCBI Taxonomy" id="71717"/>
    <lineage>
        <taxon>Eukaryota</taxon>
        <taxon>Fungi</taxon>
        <taxon>Dikarya</taxon>
        <taxon>Basidiomycota</taxon>
        <taxon>Agaricomycotina</taxon>
        <taxon>Agaricomycetes</taxon>
        <taxon>Agaricomycetidae</taxon>
        <taxon>Agaricales</taxon>
        <taxon>Agaricineae</taxon>
        <taxon>Psathyrellaceae</taxon>
        <taxon>Coprinellus</taxon>
    </lineage>
</organism>
<evidence type="ECO:0000256" key="2">
    <source>
        <dbReference type="ARBA" id="ARBA00022898"/>
    </source>
</evidence>
<evidence type="ECO:0000256" key="3">
    <source>
        <dbReference type="ARBA" id="ARBA00023239"/>
    </source>
</evidence>
<evidence type="ECO:0000313" key="5">
    <source>
        <dbReference type="Proteomes" id="UP000298030"/>
    </source>
</evidence>
<feature type="non-terminal residue" evidence="4">
    <location>
        <position position="299"/>
    </location>
</feature>
<dbReference type="InterPro" id="IPR000653">
    <property type="entry name" value="DegT/StrS_aminotransferase"/>
</dbReference>
<dbReference type="GO" id="GO:0016020">
    <property type="term" value="C:membrane"/>
    <property type="evidence" value="ECO:0007669"/>
    <property type="project" value="GOC"/>
</dbReference>
<dbReference type="AlphaFoldDB" id="A0A4Y7RN41"/>
<dbReference type="InterPro" id="IPR015424">
    <property type="entry name" value="PyrdxlP-dep_Trfase"/>
</dbReference>
<sequence>MASTLHSKALALTIPVTYAKELLGPVLGRLDVAKSALFYYILAIYARKAYWHLRARGVTASVKEVYLVVSQFVVRLVLRLPSMQKKRYRNDGKSLEWILAEMEKMDVELNGQSGIWNQGKLSGAVYHGGEDLQKIITAAYDRYCVSNPLHPDVFPAVRKMEAEIVAMVLKLYNGPDTGPTRDWAKKVKGVTEPEIIIPASAHAAFDKGAAYFKIKVHVIPVDGYTRKVDLKRVKRAINPNTILLVGSCINYPDGTQDDIAALSELALKHNLGLHVDCCLGSFIVPFLEPAGLANGDANG</sequence>
<dbReference type="GO" id="GO:0016740">
    <property type="term" value="F:transferase activity"/>
    <property type="evidence" value="ECO:0007669"/>
    <property type="project" value="UniProtKB-KW"/>
</dbReference>
<dbReference type="GO" id="GO:0008117">
    <property type="term" value="F:sphinganine-1-phosphate aldolase activity"/>
    <property type="evidence" value="ECO:0007669"/>
    <property type="project" value="TreeGrafter"/>
</dbReference>
<keyword evidence="5" id="KW-1185">Reference proteome</keyword>
<keyword evidence="3" id="KW-0456">Lyase</keyword>
<accession>A0A4Y7RN41</accession>
<dbReference type="EMBL" id="QPFP01000493">
    <property type="protein sequence ID" value="TEB09707.1"/>
    <property type="molecule type" value="Genomic_DNA"/>
</dbReference>
<dbReference type="OrthoDB" id="10254570at2759"/>
<dbReference type="InterPro" id="IPR015421">
    <property type="entry name" value="PyrdxlP-dep_Trfase_major"/>
</dbReference>
<dbReference type="STRING" id="71717.A0A4Y7RN41"/>
<keyword evidence="2" id="KW-0663">Pyridoxal phosphate</keyword>
<dbReference type="InterPro" id="IPR050477">
    <property type="entry name" value="GrpII_AminoAcid_Decarb"/>
</dbReference>
<protein>
    <submittedName>
        <fullName evidence="4">PLP-dependent transferase</fullName>
    </submittedName>
</protein>
<comment type="cofactor">
    <cofactor evidence="1">
        <name>pyridoxal 5'-phosphate</name>
        <dbReference type="ChEBI" id="CHEBI:597326"/>
    </cofactor>
</comment>
<dbReference type="PANTHER" id="PTHR42735:SF6">
    <property type="entry name" value="SPHINGOSINE-1-PHOSPHATE LYASE 1"/>
    <property type="match status" value="1"/>
</dbReference>
<evidence type="ECO:0000256" key="1">
    <source>
        <dbReference type="ARBA" id="ARBA00001933"/>
    </source>
</evidence>
<proteinExistence type="predicted"/>
<dbReference type="SUPFAM" id="SSF53383">
    <property type="entry name" value="PLP-dependent transferases"/>
    <property type="match status" value="1"/>
</dbReference>
<reference evidence="4 5" key="1">
    <citation type="journal article" date="2019" name="Nat. Ecol. Evol.">
        <title>Megaphylogeny resolves global patterns of mushroom evolution.</title>
        <authorList>
            <person name="Varga T."/>
            <person name="Krizsan K."/>
            <person name="Foldi C."/>
            <person name="Dima B."/>
            <person name="Sanchez-Garcia M."/>
            <person name="Sanchez-Ramirez S."/>
            <person name="Szollosi G.J."/>
            <person name="Szarkandi J.G."/>
            <person name="Papp V."/>
            <person name="Albert L."/>
            <person name="Andreopoulos W."/>
            <person name="Angelini C."/>
            <person name="Antonin V."/>
            <person name="Barry K.W."/>
            <person name="Bougher N.L."/>
            <person name="Buchanan P."/>
            <person name="Buyck B."/>
            <person name="Bense V."/>
            <person name="Catcheside P."/>
            <person name="Chovatia M."/>
            <person name="Cooper J."/>
            <person name="Damon W."/>
            <person name="Desjardin D."/>
            <person name="Finy P."/>
            <person name="Geml J."/>
            <person name="Haridas S."/>
            <person name="Hughes K."/>
            <person name="Justo A."/>
            <person name="Karasinski D."/>
            <person name="Kautmanova I."/>
            <person name="Kiss B."/>
            <person name="Kocsube S."/>
            <person name="Kotiranta H."/>
            <person name="LaButti K.M."/>
            <person name="Lechner B.E."/>
            <person name="Liimatainen K."/>
            <person name="Lipzen A."/>
            <person name="Lukacs Z."/>
            <person name="Mihaltcheva S."/>
            <person name="Morgado L.N."/>
            <person name="Niskanen T."/>
            <person name="Noordeloos M.E."/>
            <person name="Ohm R.A."/>
            <person name="Ortiz-Santana B."/>
            <person name="Ovrebo C."/>
            <person name="Racz N."/>
            <person name="Riley R."/>
            <person name="Savchenko A."/>
            <person name="Shiryaev A."/>
            <person name="Soop K."/>
            <person name="Spirin V."/>
            <person name="Szebenyi C."/>
            <person name="Tomsovsky M."/>
            <person name="Tulloss R.E."/>
            <person name="Uehling J."/>
            <person name="Grigoriev I.V."/>
            <person name="Vagvolgyi C."/>
            <person name="Papp T."/>
            <person name="Martin F.M."/>
            <person name="Miettinen O."/>
            <person name="Hibbett D.S."/>
            <person name="Nagy L.G."/>
        </authorList>
    </citation>
    <scope>NUCLEOTIDE SEQUENCE [LARGE SCALE GENOMIC DNA]</scope>
    <source>
        <strain evidence="4 5">FP101781</strain>
    </source>
</reference>
<keyword evidence="4" id="KW-0808">Transferase</keyword>
<dbReference type="InterPro" id="IPR015422">
    <property type="entry name" value="PyrdxlP-dep_Trfase_small"/>
</dbReference>
<dbReference type="Gene3D" id="3.40.640.10">
    <property type="entry name" value="Type I PLP-dependent aspartate aminotransferase-like (Major domain)"/>
    <property type="match status" value="2"/>
</dbReference>
<gene>
    <name evidence="4" type="ORF">FA13DRAFT_1824095</name>
</gene>
<dbReference type="PANTHER" id="PTHR42735">
    <property type="match status" value="1"/>
</dbReference>
<dbReference type="Pfam" id="PF01041">
    <property type="entry name" value="DegT_DnrJ_EryC1"/>
    <property type="match status" value="1"/>
</dbReference>
<evidence type="ECO:0000313" key="4">
    <source>
        <dbReference type="EMBL" id="TEB09707.1"/>
    </source>
</evidence>
<dbReference type="GO" id="GO:0005783">
    <property type="term" value="C:endoplasmic reticulum"/>
    <property type="evidence" value="ECO:0007669"/>
    <property type="project" value="TreeGrafter"/>
</dbReference>
<name>A0A4Y7RN41_COPMI</name>
<dbReference type="GO" id="GO:0030149">
    <property type="term" value="P:sphingolipid catabolic process"/>
    <property type="evidence" value="ECO:0007669"/>
    <property type="project" value="TreeGrafter"/>
</dbReference>